<dbReference type="InterPro" id="IPR010982">
    <property type="entry name" value="Lambda_DNA-bd_dom_sf"/>
</dbReference>
<dbReference type="Proteomes" id="UP000184420">
    <property type="component" value="Unassembled WGS sequence"/>
</dbReference>
<dbReference type="OrthoDB" id="674774at2"/>
<dbReference type="AlphaFoldDB" id="A0A1M6XY51"/>
<sequence length="134" mass="15050">MVTGSPEIQTTKHHGKNIQKIRVYMNVKQNALATDLGLTQQDISALEKQENIDDAMLVKVAEALGVSAEVIKEFDERNVINNINNVRDCTFSDNSINSVAGTFNPVEKIVELYERLLTSEKEKVEMLKKISTKE</sequence>
<dbReference type="PROSITE" id="PS50943">
    <property type="entry name" value="HTH_CROC1"/>
    <property type="match status" value="1"/>
</dbReference>
<reference evidence="2 3" key="1">
    <citation type="submission" date="2016-11" db="EMBL/GenBank/DDBJ databases">
        <authorList>
            <person name="Jaros S."/>
            <person name="Januszkiewicz K."/>
            <person name="Wedrychowicz H."/>
        </authorList>
    </citation>
    <scope>NUCLEOTIDE SEQUENCE [LARGE SCALE GENOMIC DNA]</scope>
    <source>
        <strain evidence="2 3">DSM 27406</strain>
    </source>
</reference>
<accession>A0A1M6XY51</accession>
<evidence type="ECO:0000259" key="1">
    <source>
        <dbReference type="PROSITE" id="PS50943"/>
    </source>
</evidence>
<name>A0A1M6XY51_9BACT</name>
<protein>
    <submittedName>
        <fullName evidence="2">Helix-turn-helix domain-containing protein</fullName>
    </submittedName>
</protein>
<dbReference type="Pfam" id="PF01381">
    <property type="entry name" value="HTH_3"/>
    <property type="match status" value="1"/>
</dbReference>
<dbReference type="Gene3D" id="1.10.260.40">
    <property type="entry name" value="lambda repressor-like DNA-binding domains"/>
    <property type="match status" value="1"/>
</dbReference>
<dbReference type="InterPro" id="IPR001387">
    <property type="entry name" value="Cro/C1-type_HTH"/>
</dbReference>
<dbReference type="EMBL" id="FRBL01000002">
    <property type="protein sequence ID" value="SHL10917.1"/>
    <property type="molecule type" value="Genomic_DNA"/>
</dbReference>
<feature type="domain" description="HTH cro/C1-type" evidence="1">
    <location>
        <begin position="18"/>
        <end position="71"/>
    </location>
</feature>
<proteinExistence type="predicted"/>
<dbReference type="CDD" id="cd00093">
    <property type="entry name" value="HTH_XRE"/>
    <property type="match status" value="1"/>
</dbReference>
<dbReference type="SMART" id="SM00530">
    <property type="entry name" value="HTH_XRE"/>
    <property type="match status" value="1"/>
</dbReference>
<evidence type="ECO:0000313" key="2">
    <source>
        <dbReference type="EMBL" id="SHL10917.1"/>
    </source>
</evidence>
<keyword evidence="3" id="KW-1185">Reference proteome</keyword>
<organism evidence="2 3">
    <name type="scientific">Chitinophaga jiangningensis</name>
    <dbReference type="NCBI Taxonomy" id="1419482"/>
    <lineage>
        <taxon>Bacteria</taxon>
        <taxon>Pseudomonadati</taxon>
        <taxon>Bacteroidota</taxon>
        <taxon>Chitinophagia</taxon>
        <taxon>Chitinophagales</taxon>
        <taxon>Chitinophagaceae</taxon>
        <taxon>Chitinophaga</taxon>
    </lineage>
</organism>
<dbReference type="GO" id="GO:0003677">
    <property type="term" value="F:DNA binding"/>
    <property type="evidence" value="ECO:0007669"/>
    <property type="project" value="InterPro"/>
</dbReference>
<gene>
    <name evidence="2" type="ORF">SAMN05444266_10271</name>
</gene>
<evidence type="ECO:0000313" key="3">
    <source>
        <dbReference type="Proteomes" id="UP000184420"/>
    </source>
</evidence>
<dbReference type="SUPFAM" id="SSF47413">
    <property type="entry name" value="lambda repressor-like DNA-binding domains"/>
    <property type="match status" value="1"/>
</dbReference>
<dbReference type="RefSeq" id="WP_073078657.1">
    <property type="nucleotide sequence ID" value="NZ_FRBL01000002.1"/>
</dbReference>
<dbReference type="STRING" id="1419482.SAMN05444266_10271"/>